<dbReference type="AlphaFoldDB" id="A0A225WKV9"/>
<evidence type="ECO:0000313" key="1">
    <source>
        <dbReference type="EMBL" id="OWZ17888.1"/>
    </source>
</evidence>
<accession>A0A225WKV9</accession>
<gene>
    <name evidence="1" type="ORF">PHMEG_0008118</name>
</gene>
<proteinExistence type="predicted"/>
<organism evidence="1 2">
    <name type="scientific">Phytophthora megakarya</name>
    <dbReference type="NCBI Taxonomy" id="4795"/>
    <lineage>
        <taxon>Eukaryota</taxon>
        <taxon>Sar</taxon>
        <taxon>Stramenopiles</taxon>
        <taxon>Oomycota</taxon>
        <taxon>Peronosporomycetes</taxon>
        <taxon>Peronosporales</taxon>
        <taxon>Peronosporaceae</taxon>
        <taxon>Phytophthora</taxon>
    </lineage>
</organism>
<dbReference type="Proteomes" id="UP000198211">
    <property type="component" value="Unassembled WGS sequence"/>
</dbReference>
<comment type="caution">
    <text evidence="1">The sequence shown here is derived from an EMBL/GenBank/DDBJ whole genome shotgun (WGS) entry which is preliminary data.</text>
</comment>
<evidence type="ECO:0000313" key="2">
    <source>
        <dbReference type="Proteomes" id="UP000198211"/>
    </source>
</evidence>
<reference evidence="2" key="1">
    <citation type="submission" date="2017-03" db="EMBL/GenBank/DDBJ databases">
        <title>Phytopthora megakarya and P. palmivora, two closely related causual agents of cacao black pod achieved similar genome size and gene model numbers by different mechanisms.</title>
        <authorList>
            <person name="Ali S."/>
            <person name="Shao J."/>
            <person name="Larry D.J."/>
            <person name="Kronmiller B."/>
            <person name="Shen D."/>
            <person name="Strem M.D."/>
            <person name="Melnick R.L."/>
            <person name="Guiltinan M.J."/>
            <person name="Tyler B.M."/>
            <person name="Meinhardt L.W."/>
            <person name="Bailey B.A."/>
        </authorList>
    </citation>
    <scope>NUCLEOTIDE SEQUENCE [LARGE SCALE GENOMIC DNA]</scope>
    <source>
        <strain evidence="2">zdho120</strain>
    </source>
</reference>
<sequence length="146" mass="15921">MVSERLVNVAAPLPTTLTTERRATPCVAVLMRTQTHLHNLLCNESRHEVPGYLIRSRNYSAYATKTSEDQSIGKVLTGYQDPPQPCITPTITTIAELVSGLEYAKLLTLRNVSGFADVTFNVEGMVLDAALASLRICLEGVAMTVQ</sequence>
<name>A0A225WKV9_9STRA</name>
<dbReference type="EMBL" id="NBNE01000677">
    <property type="protein sequence ID" value="OWZ17888.1"/>
    <property type="molecule type" value="Genomic_DNA"/>
</dbReference>
<protein>
    <submittedName>
        <fullName evidence="1">Uncharacterized protein</fullName>
    </submittedName>
</protein>
<keyword evidence="2" id="KW-1185">Reference proteome</keyword>